<reference evidence="2" key="1">
    <citation type="journal article" date="2017" name="J. Phycol.">
        <title>Analysis of chloroplast genomes and a supermatrix inform reclassification of the Rhodomelaceae (Rhodophyta).</title>
        <authorList>
            <person name="Diaz-Tapia P."/>
            <person name="Maggs C.A."/>
            <person name="West J.A."/>
            <person name="Verbruggen H."/>
        </authorList>
    </citation>
    <scope>NUCLEOTIDE SEQUENCE</scope>
    <source>
        <strain evidence="2">PD1024</strain>
    </source>
</reference>
<keyword evidence="1" id="KW-0812">Transmembrane</keyword>
<keyword evidence="2" id="KW-0934">Plastid</keyword>
<gene>
    <name evidence="2" type="primary">orf47b</name>
</gene>
<dbReference type="RefSeq" id="YP_009397233.1">
    <property type="nucleotide sequence ID" value="NC_035286.1"/>
</dbReference>
<name>A0A1Z1MKK9_9FLOR</name>
<organism evidence="2">
    <name type="scientific">Thuretia quercifolia</name>
    <dbReference type="NCBI Taxonomy" id="189650"/>
    <lineage>
        <taxon>Eukaryota</taxon>
        <taxon>Rhodophyta</taxon>
        <taxon>Florideophyceae</taxon>
        <taxon>Rhodymeniophycidae</taxon>
        <taxon>Ceramiales</taxon>
        <taxon>Dasyaceae</taxon>
        <taxon>Thuretia</taxon>
    </lineage>
</organism>
<dbReference type="AlphaFoldDB" id="A0A1Z1MKK9"/>
<sequence>MNKIYTFCQVIYIYNMISNILYFSINYKRRYLEQNSYKFTSLTLILK</sequence>
<keyword evidence="2" id="KW-0150">Chloroplast</keyword>
<keyword evidence="1" id="KW-1133">Transmembrane helix</keyword>
<accession>A0A1Z1MKK9</accession>
<feature type="transmembrane region" description="Helical" evidence="1">
    <location>
        <begin position="6"/>
        <end position="25"/>
    </location>
</feature>
<proteinExistence type="predicted"/>
<keyword evidence="1" id="KW-0472">Membrane</keyword>
<evidence type="ECO:0000256" key="1">
    <source>
        <dbReference type="SAM" id="Phobius"/>
    </source>
</evidence>
<dbReference type="EMBL" id="MF101442">
    <property type="protein sequence ID" value="ARW66419.1"/>
    <property type="molecule type" value="Genomic_DNA"/>
</dbReference>
<geneLocation type="chloroplast" evidence="2"/>
<protein>
    <submittedName>
        <fullName evidence="2">Uncharacterized protein</fullName>
    </submittedName>
</protein>
<evidence type="ECO:0000313" key="2">
    <source>
        <dbReference type="EMBL" id="ARW66419.1"/>
    </source>
</evidence>
<dbReference type="GeneID" id="33359561"/>